<name>A0A225AZU3_TALAT</name>
<dbReference type="InterPro" id="IPR002938">
    <property type="entry name" value="FAD-bd"/>
</dbReference>
<feature type="transmembrane region" description="Helical" evidence="4">
    <location>
        <begin position="6"/>
        <end position="24"/>
    </location>
</feature>
<dbReference type="FunFam" id="3.50.50.60:FF:000153">
    <property type="entry name" value="Salicylate hydroxylase, putative"/>
    <property type="match status" value="1"/>
</dbReference>
<feature type="domain" description="FAD-binding" evidence="5">
    <location>
        <begin position="5"/>
        <end position="347"/>
    </location>
</feature>
<dbReference type="GeneID" id="31003241"/>
<dbReference type="GO" id="GO:0016491">
    <property type="term" value="F:oxidoreductase activity"/>
    <property type="evidence" value="ECO:0007669"/>
    <property type="project" value="UniProtKB-KW"/>
</dbReference>
<evidence type="ECO:0000256" key="4">
    <source>
        <dbReference type="SAM" id="Phobius"/>
    </source>
</evidence>
<gene>
    <name evidence="6" type="ORF">UA08_03486</name>
</gene>
<dbReference type="RefSeq" id="XP_020121350.1">
    <property type="nucleotide sequence ID" value="XM_020265792.1"/>
</dbReference>
<evidence type="ECO:0000259" key="5">
    <source>
        <dbReference type="Pfam" id="PF01494"/>
    </source>
</evidence>
<organism evidence="6 7">
    <name type="scientific">Talaromyces atroroseus</name>
    <dbReference type="NCBI Taxonomy" id="1441469"/>
    <lineage>
        <taxon>Eukaryota</taxon>
        <taxon>Fungi</taxon>
        <taxon>Dikarya</taxon>
        <taxon>Ascomycota</taxon>
        <taxon>Pezizomycotina</taxon>
        <taxon>Eurotiomycetes</taxon>
        <taxon>Eurotiomycetidae</taxon>
        <taxon>Eurotiales</taxon>
        <taxon>Trichocomaceae</taxon>
        <taxon>Talaromyces</taxon>
        <taxon>Talaromyces sect. Trachyspermi</taxon>
    </lineage>
</organism>
<reference evidence="6 7" key="1">
    <citation type="submission" date="2015-06" db="EMBL/GenBank/DDBJ databases">
        <title>Talaromyces atroroseus IBT 11181 draft genome.</title>
        <authorList>
            <person name="Rasmussen K.B."/>
            <person name="Rasmussen S."/>
            <person name="Petersen B."/>
            <person name="Sicheritz-Ponten T."/>
            <person name="Mortensen U.H."/>
            <person name="Thrane U."/>
        </authorList>
    </citation>
    <scope>NUCLEOTIDE SEQUENCE [LARGE SCALE GENOMIC DNA]</scope>
    <source>
        <strain evidence="6 7">IBT 11181</strain>
    </source>
</reference>
<dbReference type="PRINTS" id="PR00420">
    <property type="entry name" value="RNGMNOXGNASE"/>
</dbReference>
<dbReference type="STRING" id="1441469.A0A225AZU3"/>
<comment type="caution">
    <text evidence="6">The sequence shown here is derived from an EMBL/GenBank/DDBJ whole genome shotgun (WGS) entry which is preliminary data.</text>
</comment>
<keyword evidence="3" id="KW-0560">Oxidoreductase</keyword>
<keyword evidence="4" id="KW-1133">Transmembrane helix</keyword>
<dbReference type="InterPro" id="IPR036188">
    <property type="entry name" value="FAD/NAD-bd_sf"/>
</dbReference>
<dbReference type="SUPFAM" id="SSF51905">
    <property type="entry name" value="FAD/NAD(P)-binding domain"/>
    <property type="match status" value="1"/>
</dbReference>
<proteinExistence type="predicted"/>
<accession>A0A225AZU3</accession>
<evidence type="ECO:0000313" key="7">
    <source>
        <dbReference type="Proteomes" id="UP000214365"/>
    </source>
</evidence>
<sequence length="429" mass="47281">MPNFEIAIVGAGIAGVTLAIALHYRGINVTIYESARAFGEIGAGVAFGPNAVQAMRICHEGVEQAFQRVRTRNIWPSKEKVWFDYVDAYGQGEPKIEFTVSNGMGQSGVHRAIFLEQLVKLLPEGIAKFSKRVSSIEENGADKKVVIHFTDGTSAEADAVVGCDGIKSAVRRHVVGEDSPSAWPGYTGKYAYRALVPMSDAIEAVGKEIAENAFMHMGPDGHMLTFPVNHGALVNLVAFKTSSEGWDDPLRMTKPARQEDLLRDFAGYKPYIQKLIKLTKPEMDIWAIYDLGDHPVSTFYKGRVCLLGDAAHATSPHHGAGGGFCIEDSAVLATLLLAAVETRADKEGKDIPFESVFAAFDASRRERSQWLVQSSRFIGDCYQWRAEGVDRDFVRMEEEINRRVGIVSTFDVMDACEKAKEDLARRLRT</sequence>
<evidence type="ECO:0000313" key="6">
    <source>
        <dbReference type="EMBL" id="OKL61229.1"/>
    </source>
</evidence>
<protein>
    <recommendedName>
        <fullName evidence="5">FAD-binding domain-containing protein</fullName>
    </recommendedName>
</protein>
<dbReference type="OrthoDB" id="417877at2759"/>
<evidence type="ECO:0000256" key="2">
    <source>
        <dbReference type="ARBA" id="ARBA00022827"/>
    </source>
</evidence>
<evidence type="ECO:0000256" key="1">
    <source>
        <dbReference type="ARBA" id="ARBA00022630"/>
    </source>
</evidence>
<keyword evidence="1" id="KW-0285">Flavoprotein</keyword>
<dbReference type="EMBL" id="LFMY01000004">
    <property type="protein sequence ID" value="OKL61229.1"/>
    <property type="molecule type" value="Genomic_DNA"/>
</dbReference>
<dbReference type="PANTHER" id="PTHR46720:SF3">
    <property type="entry name" value="FAD-BINDING DOMAIN-CONTAINING PROTEIN-RELATED"/>
    <property type="match status" value="1"/>
</dbReference>
<dbReference type="Proteomes" id="UP000214365">
    <property type="component" value="Unassembled WGS sequence"/>
</dbReference>
<dbReference type="PANTHER" id="PTHR46720">
    <property type="entry name" value="HYDROXYLASE, PUTATIVE (AFU_ORTHOLOGUE AFUA_3G01460)-RELATED"/>
    <property type="match status" value="1"/>
</dbReference>
<keyword evidence="7" id="KW-1185">Reference proteome</keyword>
<dbReference type="InterPro" id="IPR051104">
    <property type="entry name" value="FAD_monoxygenase"/>
</dbReference>
<dbReference type="GO" id="GO:0071949">
    <property type="term" value="F:FAD binding"/>
    <property type="evidence" value="ECO:0007669"/>
    <property type="project" value="InterPro"/>
</dbReference>
<dbReference type="GO" id="GO:0044550">
    <property type="term" value="P:secondary metabolite biosynthetic process"/>
    <property type="evidence" value="ECO:0007669"/>
    <property type="project" value="TreeGrafter"/>
</dbReference>
<dbReference type="Pfam" id="PF01494">
    <property type="entry name" value="FAD_binding_3"/>
    <property type="match status" value="1"/>
</dbReference>
<keyword evidence="4" id="KW-0812">Transmembrane</keyword>
<evidence type="ECO:0000256" key="3">
    <source>
        <dbReference type="ARBA" id="ARBA00023002"/>
    </source>
</evidence>
<keyword evidence="2" id="KW-0274">FAD</keyword>
<dbReference type="SUPFAM" id="SSF54373">
    <property type="entry name" value="FAD-linked reductases, C-terminal domain"/>
    <property type="match status" value="1"/>
</dbReference>
<dbReference type="Gene3D" id="3.50.50.60">
    <property type="entry name" value="FAD/NAD(P)-binding domain"/>
    <property type="match status" value="1"/>
</dbReference>
<dbReference type="AlphaFoldDB" id="A0A225AZU3"/>
<keyword evidence="4" id="KW-0472">Membrane</keyword>